<gene>
    <name evidence="4" type="ORF">EI77_03691</name>
</gene>
<protein>
    <submittedName>
        <fullName evidence="4">Acyl carrier protein phosphodiesterase</fullName>
    </submittedName>
</protein>
<name>A0A4R7RPL8_9BACT</name>
<evidence type="ECO:0000256" key="2">
    <source>
        <dbReference type="ARBA" id="ARBA00022801"/>
    </source>
</evidence>
<dbReference type="EMBL" id="SOCA01000008">
    <property type="protein sequence ID" value="TDU66596.1"/>
    <property type="molecule type" value="Genomic_DNA"/>
</dbReference>
<evidence type="ECO:0000256" key="1">
    <source>
        <dbReference type="ARBA" id="ARBA00022516"/>
    </source>
</evidence>
<dbReference type="OrthoDB" id="8442777at2"/>
<keyword evidence="2" id="KW-0378">Hydrolase</keyword>
<dbReference type="PANTHER" id="PTHR38764">
    <property type="entry name" value="ACYL CARRIER PROTEIN PHOSPHODIESTERASE"/>
    <property type="match status" value="1"/>
</dbReference>
<comment type="caution">
    <text evidence="4">The sequence shown here is derived from an EMBL/GenBank/DDBJ whole genome shotgun (WGS) entry which is preliminary data.</text>
</comment>
<keyword evidence="1" id="KW-0444">Lipid biosynthesis</keyword>
<sequence length="196" mass="22737">MNWLAHLLLSEPTPAFRIGNLLPDLVSISALTGLAPEYQRGIRQHRRIDAYTDAHPVFRRSIQRLGPQFRRVGGILVDMFYDHFLSCEWQRYATKSLPDFTAEVYASFETHRTEIPVEAHQPLEWMKRGNWLCSYGDVQDLSHTLVRMSRRFRRPVDLVGSVVILEREYAGFSDDFAAFFPDLREHAERVECPVSA</sequence>
<dbReference type="InterPro" id="IPR007431">
    <property type="entry name" value="ACP_PD"/>
</dbReference>
<evidence type="ECO:0000313" key="4">
    <source>
        <dbReference type="EMBL" id="TDU66596.1"/>
    </source>
</evidence>
<accession>A0A4R7RPL8</accession>
<organism evidence="4 5">
    <name type="scientific">Prosthecobacter fusiformis</name>
    <dbReference type="NCBI Taxonomy" id="48464"/>
    <lineage>
        <taxon>Bacteria</taxon>
        <taxon>Pseudomonadati</taxon>
        <taxon>Verrucomicrobiota</taxon>
        <taxon>Verrucomicrobiia</taxon>
        <taxon>Verrucomicrobiales</taxon>
        <taxon>Verrucomicrobiaceae</taxon>
        <taxon>Prosthecobacter</taxon>
    </lineage>
</organism>
<keyword evidence="3" id="KW-0443">Lipid metabolism</keyword>
<dbReference type="AlphaFoldDB" id="A0A4R7RPL8"/>
<evidence type="ECO:0000313" key="5">
    <source>
        <dbReference type="Proteomes" id="UP000295662"/>
    </source>
</evidence>
<dbReference type="GO" id="GO:0006633">
    <property type="term" value="P:fatty acid biosynthetic process"/>
    <property type="evidence" value="ECO:0007669"/>
    <property type="project" value="InterPro"/>
</dbReference>
<dbReference type="Pfam" id="PF04336">
    <property type="entry name" value="ACP_PD"/>
    <property type="match status" value="1"/>
</dbReference>
<dbReference type="GO" id="GO:0008770">
    <property type="term" value="F:[acyl-carrier-protein] phosphodiesterase activity"/>
    <property type="evidence" value="ECO:0007669"/>
    <property type="project" value="InterPro"/>
</dbReference>
<dbReference type="PANTHER" id="PTHR38764:SF1">
    <property type="entry name" value="ACYL CARRIER PROTEIN PHOSPHODIESTERASE"/>
    <property type="match status" value="1"/>
</dbReference>
<dbReference type="PIRSF" id="PIRSF011489">
    <property type="entry name" value="DUF479"/>
    <property type="match status" value="1"/>
</dbReference>
<dbReference type="Proteomes" id="UP000295662">
    <property type="component" value="Unassembled WGS sequence"/>
</dbReference>
<proteinExistence type="predicted"/>
<keyword evidence="5" id="KW-1185">Reference proteome</keyword>
<reference evidence="4 5" key="1">
    <citation type="submission" date="2019-03" db="EMBL/GenBank/DDBJ databases">
        <title>Genomic Encyclopedia of Archaeal and Bacterial Type Strains, Phase II (KMG-II): from individual species to whole genera.</title>
        <authorList>
            <person name="Goeker M."/>
        </authorList>
    </citation>
    <scope>NUCLEOTIDE SEQUENCE [LARGE SCALE GENOMIC DNA]</scope>
    <source>
        <strain evidence="4 5">ATCC 25309</strain>
    </source>
</reference>
<dbReference type="RefSeq" id="WP_133796691.1">
    <property type="nucleotide sequence ID" value="NZ_SOCA01000008.1"/>
</dbReference>
<evidence type="ECO:0000256" key="3">
    <source>
        <dbReference type="ARBA" id="ARBA00023098"/>
    </source>
</evidence>